<dbReference type="Gene3D" id="1.10.3460.10">
    <property type="entry name" value="Chlorophyll a/b binding protein domain"/>
    <property type="match status" value="1"/>
</dbReference>
<name>A0A0M2PZN4_PROHO</name>
<keyword evidence="2" id="KW-0472">Membrane</keyword>
<comment type="caution">
    <text evidence="3">The sequence shown here is derived from an EMBL/GenBank/DDBJ whole genome shotgun (WGS) entry which is preliminary data.</text>
</comment>
<dbReference type="eggNOG" id="COG0276">
    <property type="taxonomic scope" value="Bacteria"/>
</dbReference>
<sequence>MSDDLQTPPLETATPPVPTPEPVSDPQPGFGWTAYAERINGRFAMVGIIALILLELVTGQDFLTWMGVR</sequence>
<evidence type="ECO:0000256" key="2">
    <source>
        <dbReference type="SAM" id="Phobius"/>
    </source>
</evidence>
<protein>
    <submittedName>
        <fullName evidence="3">Chlorophyll A-B-binding protein</fullName>
    </submittedName>
</protein>
<dbReference type="STRING" id="317619.GCA_000332315_00891"/>
<evidence type="ECO:0000256" key="1">
    <source>
        <dbReference type="SAM" id="MobiDB-lite"/>
    </source>
</evidence>
<dbReference type="SUPFAM" id="SSF103511">
    <property type="entry name" value="Chlorophyll a-b binding protein"/>
    <property type="match status" value="1"/>
</dbReference>
<feature type="compositionally biased region" description="Pro residues" evidence="1">
    <location>
        <begin position="15"/>
        <end position="25"/>
    </location>
</feature>
<proteinExistence type="predicted"/>
<keyword evidence="2" id="KW-0812">Transmembrane</keyword>
<keyword evidence="2" id="KW-1133">Transmembrane helix</keyword>
<dbReference type="RefSeq" id="WP_017711508.1">
    <property type="nucleotide sequence ID" value="NZ_KB235933.1"/>
</dbReference>
<reference evidence="3" key="1">
    <citation type="submission" date="2012-04" db="EMBL/GenBank/DDBJ databases">
        <authorList>
            <person name="Borisov I.G."/>
            <person name="Ivanikova N.V."/>
            <person name="Pinevich A.V."/>
        </authorList>
    </citation>
    <scope>NUCLEOTIDE SEQUENCE</scope>
    <source>
        <strain evidence="3">CALU 1027</strain>
    </source>
</reference>
<keyword evidence="4" id="KW-1185">Reference proteome</keyword>
<organism evidence="3 4">
    <name type="scientific">Prochlorothrix hollandica PCC 9006 = CALU 1027</name>
    <dbReference type="NCBI Taxonomy" id="317619"/>
    <lineage>
        <taxon>Bacteria</taxon>
        <taxon>Bacillati</taxon>
        <taxon>Cyanobacteriota</taxon>
        <taxon>Cyanophyceae</taxon>
        <taxon>Prochlorotrichales</taxon>
        <taxon>Prochlorotrichaceae</taxon>
        <taxon>Prochlorothrix</taxon>
    </lineage>
</organism>
<dbReference type="AlphaFoldDB" id="A0A0M2PZN4"/>
<dbReference type="Proteomes" id="UP000034681">
    <property type="component" value="Unassembled WGS sequence"/>
</dbReference>
<evidence type="ECO:0000313" key="4">
    <source>
        <dbReference type="Proteomes" id="UP000034681"/>
    </source>
</evidence>
<dbReference type="OrthoDB" id="516209at2"/>
<accession>A0A0M2PZN4</accession>
<dbReference type="EMBL" id="AJTX02000004">
    <property type="protein sequence ID" value="KKJ00164.1"/>
    <property type="molecule type" value="Genomic_DNA"/>
</dbReference>
<evidence type="ECO:0000313" key="3">
    <source>
        <dbReference type="EMBL" id="KKJ00164.1"/>
    </source>
</evidence>
<feature type="region of interest" description="Disordered" evidence="1">
    <location>
        <begin position="1"/>
        <end position="29"/>
    </location>
</feature>
<feature type="transmembrane region" description="Helical" evidence="2">
    <location>
        <begin position="43"/>
        <end position="63"/>
    </location>
</feature>
<gene>
    <name evidence="3" type="ORF">PROH_10620</name>
</gene>